<dbReference type="EMBL" id="HBUF01354728">
    <property type="protein sequence ID" value="CAG6716597.1"/>
    <property type="molecule type" value="Transcribed_RNA"/>
</dbReference>
<protein>
    <submittedName>
        <fullName evidence="1">Uncharacterized protein</fullName>
    </submittedName>
</protein>
<name>A0A8D8Y0W3_9HEMI</name>
<dbReference type="AlphaFoldDB" id="A0A8D8Y0W3"/>
<accession>A0A8D8Y0W3</accession>
<organism evidence="1">
    <name type="scientific">Cacopsylla melanoneura</name>
    <dbReference type="NCBI Taxonomy" id="428564"/>
    <lineage>
        <taxon>Eukaryota</taxon>
        <taxon>Metazoa</taxon>
        <taxon>Ecdysozoa</taxon>
        <taxon>Arthropoda</taxon>
        <taxon>Hexapoda</taxon>
        <taxon>Insecta</taxon>
        <taxon>Pterygota</taxon>
        <taxon>Neoptera</taxon>
        <taxon>Paraneoptera</taxon>
        <taxon>Hemiptera</taxon>
        <taxon>Sternorrhyncha</taxon>
        <taxon>Psylloidea</taxon>
        <taxon>Psyllidae</taxon>
        <taxon>Psyllinae</taxon>
        <taxon>Cacopsylla</taxon>
    </lineage>
</organism>
<evidence type="ECO:0000313" key="1">
    <source>
        <dbReference type="EMBL" id="CAG6716597.1"/>
    </source>
</evidence>
<sequence length="100" mass="11161">MDGNKITNGSYYVVQQFRNYLINPLTSNTEALGANLLDDTISDTNPAPPSYTLVPDNAVTVQVSVRPTSARFLALINLHGEDRIHSLQLLIPPWTYPWSF</sequence>
<proteinExistence type="predicted"/>
<reference evidence="1" key="1">
    <citation type="submission" date="2021-05" db="EMBL/GenBank/DDBJ databases">
        <authorList>
            <person name="Alioto T."/>
            <person name="Alioto T."/>
            <person name="Gomez Garrido J."/>
        </authorList>
    </citation>
    <scope>NUCLEOTIDE SEQUENCE</scope>
</reference>